<protein>
    <submittedName>
        <fullName evidence="1">Uncharacterized protein</fullName>
    </submittedName>
</protein>
<organism evidence="1 2">
    <name type="scientific">Armillaria gallica</name>
    <name type="common">Bulbous honey fungus</name>
    <name type="synonym">Armillaria bulbosa</name>
    <dbReference type="NCBI Taxonomy" id="47427"/>
    <lineage>
        <taxon>Eukaryota</taxon>
        <taxon>Fungi</taxon>
        <taxon>Dikarya</taxon>
        <taxon>Basidiomycota</taxon>
        <taxon>Agaricomycotina</taxon>
        <taxon>Agaricomycetes</taxon>
        <taxon>Agaricomycetidae</taxon>
        <taxon>Agaricales</taxon>
        <taxon>Marasmiineae</taxon>
        <taxon>Physalacriaceae</taxon>
        <taxon>Armillaria</taxon>
    </lineage>
</organism>
<name>A0A2H3D0A8_ARMGA</name>
<proteinExistence type="predicted"/>
<evidence type="ECO:0000313" key="2">
    <source>
        <dbReference type="Proteomes" id="UP000217790"/>
    </source>
</evidence>
<keyword evidence="2" id="KW-1185">Reference proteome</keyword>
<dbReference type="InParanoid" id="A0A2H3D0A8"/>
<evidence type="ECO:0000313" key="1">
    <source>
        <dbReference type="EMBL" id="PBK84188.1"/>
    </source>
</evidence>
<dbReference type="EMBL" id="KZ293700">
    <property type="protein sequence ID" value="PBK84188.1"/>
    <property type="molecule type" value="Genomic_DNA"/>
</dbReference>
<dbReference type="Proteomes" id="UP000217790">
    <property type="component" value="Unassembled WGS sequence"/>
</dbReference>
<accession>A0A2H3D0A8</accession>
<dbReference type="AlphaFoldDB" id="A0A2H3D0A8"/>
<sequence length="210" mass="23328">MIDSAISYNLLHETRTNLQAVLISGLKIHRVADPLQRGDSFATEENLALLMRTIVIVKEERKKVENRKTQIAPLIILRARATKHDNIHTYIMNSALREKSVACPEILLSLRGRNALQVKGIAPRLTAPTELGRTGTAVVLAMKSVILKVFSIVPAIISFLQRMFFPGTNMLSWYFPEIDSCTFSRKHTALGRIKFAGGVARSSELVAAGY</sequence>
<reference evidence="2" key="1">
    <citation type="journal article" date="2017" name="Nat. Ecol. Evol.">
        <title>Genome expansion and lineage-specific genetic innovations in the forest pathogenic fungi Armillaria.</title>
        <authorList>
            <person name="Sipos G."/>
            <person name="Prasanna A.N."/>
            <person name="Walter M.C."/>
            <person name="O'Connor E."/>
            <person name="Balint B."/>
            <person name="Krizsan K."/>
            <person name="Kiss B."/>
            <person name="Hess J."/>
            <person name="Varga T."/>
            <person name="Slot J."/>
            <person name="Riley R."/>
            <person name="Boka B."/>
            <person name="Rigling D."/>
            <person name="Barry K."/>
            <person name="Lee J."/>
            <person name="Mihaltcheva S."/>
            <person name="LaButti K."/>
            <person name="Lipzen A."/>
            <person name="Waldron R."/>
            <person name="Moloney N.M."/>
            <person name="Sperisen C."/>
            <person name="Kredics L."/>
            <person name="Vagvoelgyi C."/>
            <person name="Patrignani A."/>
            <person name="Fitzpatrick D."/>
            <person name="Nagy I."/>
            <person name="Doyle S."/>
            <person name="Anderson J.B."/>
            <person name="Grigoriev I.V."/>
            <person name="Gueldener U."/>
            <person name="Muensterkoetter M."/>
            <person name="Nagy L.G."/>
        </authorList>
    </citation>
    <scope>NUCLEOTIDE SEQUENCE [LARGE SCALE GENOMIC DNA]</scope>
    <source>
        <strain evidence="2">Ar21-2</strain>
    </source>
</reference>
<gene>
    <name evidence="1" type="ORF">ARMGADRAFT_1037320</name>
</gene>